<dbReference type="GO" id="GO:0009451">
    <property type="term" value="P:RNA modification"/>
    <property type="evidence" value="ECO:0007669"/>
    <property type="project" value="UniProtKB-ARBA"/>
</dbReference>
<keyword evidence="9" id="KW-0496">Mitochondrion</keyword>
<evidence type="ECO:0000256" key="7">
    <source>
        <dbReference type="ARBA" id="ARBA00022884"/>
    </source>
</evidence>
<evidence type="ECO:0000256" key="14">
    <source>
        <dbReference type="ARBA" id="ARBA00071849"/>
    </source>
</evidence>
<dbReference type="Pfam" id="PF09414">
    <property type="entry name" value="RNA_ligase"/>
    <property type="match status" value="1"/>
</dbReference>
<evidence type="ECO:0000313" key="16">
    <source>
        <dbReference type="EMBL" id="KPA73738.1"/>
    </source>
</evidence>
<comment type="subunit">
    <text evidence="13">Component of the RNA editing complex (editosome), a 1600 kDa complex composed of at least 20 proteins. Interacts with terminal uridylyltransferase MEAT1.</text>
</comment>
<dbReference type="GO" id="GO:0020023">
    <property type="term" value="C:kinetoplast"/>
    <property type="evidence" value="ECO:0007669"/>
    <property type="project" value="UniProtKB-ARBA"/>
</dbReference>
<evidence type="ECO:0000256" key="13">
    <source>
        <dbReference type="ARBA" id="ARBA00065943"/>
    </source>
</evidence>
<comment type="similarity">
    <text evidence="12">Belongs to the RNA ligase 2 family.</text>
</comment>
<dbReference type="InterPro" id="IPR021122">
    <property type="entry name" value="RNA_ligase_dom_REL/Rnl2"/>
</dbReference>
<dbReference type="RefSeq" id="XP_015652175.1">
    <property type="nucleotide sequence ID" value="XM_015809239.1"/>
</dbReference>
<feature type="domain" description="RNA ligase" evidence="15">
    <location>
        <begin position="130"/>
        <end position="341"/>
    </location>
</feature>
<evidence type="ECO:0000256" key="4">
    <source>
        <dbReference type="ARBA" id="ARBA00022664"/>
    </source>
</evidence>
<dbReference type="NCBIfam" id="TIGR02307">
    <property type="entry name" value="RNA_lig_RNL2"/>
    <property type="match status" value="1"/>
</dbReference>
<dbReference type="InterPro" id="IPR012647">
    <property type="entry name" value="RNA_lig_RNL2"/>
</dbReference>
<reference evidence="16 17" key="1">
    <citation type="submission" date="2015-07" db="EMBL/GenBank/DDBJ databases">
        <title>High-quality genome of monoxenous trypanosomatid Leptomonas pyrrhocoris.</title>
        <authorList>
            <person name="Flegontov P."/>
            <person name="Butenko A."/>
            <person name="Firsov S."/>
            <person name="Vlcek C."/>
            <person name="Logacheva M.D."/>
            <person name="Field M."/>
            <person name="Filatov D."/>
            <person name="Flegontova O."/>
            <person name="Gerasimov E."/>
            <person name="Jackson A.P."/>
            <person name="Kelly S."/>
            <person name="Opperdoes F."/>
            <person name="O'Reilly A."/>
            <person name="Votypka J."/>
            <person name="Yurchenko V."/>
            <person name="Lukes J."/>
        </authorList>
    </citation>
    <scope>NUCLEOTIDE SEQUENCE [LARGE SCALE GENOMIC DNA]</scope>
    <source>
        <strain evidence="16">H10</strain>
    </source>
</reference>
<dbReference type="FunFam" id="1.10.10.1810:FF:000001">
    <property type="entry name" value="RNA-editing ligase 1, mitochondrial"/>
    <property type="match status" value="1"/>
</dbReference>
<evidence type="ECO:0000256" key="2">
    <source>
        <dbReference type="ARBA" id="ARBA00012724"/>
    </source>
</evidence>
<keyword evidence="17" id="KW-1185">Reference proteome</keyword>
<dbReference type="EC" id="6.5.1.3" evidence="2"/>
<proteinExistence type="inferred from homology"/>
<protein>
    <recommendedName>
        <fullName evidence="14">RNA-editing ligase 1, mitochondrial</fullName>
        <ecNumber evidence="2">6.5.1.3</ecNumber>
    </recommendedName>
</protein>
<gene>
    <name evidence="16" type="ORF">ABB37_09644</name>
</gene>
<keyword evidence="7" id="KW-0694">RNA-binding</keyword>
<dbReference type="EMBL" id="LGTL01000033">
    <property type="protein sequence ID" value="KPA73737.1"/>
    <property type="molecule type" value="Genomic_DNA"/>
</dbReference>
<evidence type="ECO:0000259" key="15">
    <source>
        <dbReference type="Pfam" id="PF09414"/>
    </source>
</evidence>
<dbReference type="EMBL" id="LGTL01000033">
    <property type="protein sequence ID" value="KPA73736.1"/>
    <property type="molecule type" value="Genomic_DNA"/>
</dbReference>
<keyword evidence="5" id="KW-0547">Nucleotide-binding</keyword>
<dbReference type="Proteomes" id="UP000037923">
    <property type="component" value="Unassembled WGS sequence"/>
</dbReference>
<evidence type="ECO:0000256" key="1">
    <source>
        <dbReference type="ARBA" id="ARBA00004173"/>
    </source>
</evidence>
<comment type="subcellular location">
    <subcellularLocation>
        <location evidence="1">Mitochondrion</location>
    </subcellularLocation>
</comment>
<dbReference type="GO" id="GO:0003972">
    <property type="term" value="F:RNA ligase (ATP) activity"/>
    <property type="evidence" value="ECO:0007669"/>
    <property type="project" value="UniProtKB-EC"/>
</dbReference>
<dbReference type="Gene3D" id="3.30.1490.70">
    <property type="match status" value="1"/>
</dbReference>
<dbReference type="GO" id="GO:0031019">
    <property type="term" value="C:mitochondrial mRNA editing complex"/>
    <property type="evidence" value="ECO:0007669"/>
    <property type="project" value="UniProtKB-ARBA"/>
</dbReference>
<dbReference type="Gene3D" id="3.30.470.30">
    <property type="entry name" value="DNA ligase/mRNA capping enzyme"/>
    <property type="match status" value="1"/>
</dbReference>
<comment type="caution">
    <text evidence="16">The sequence shown here is derived from an EMBL/GenBank/DDBJ whole genome shotgun (WGS) entry which is preliminary data.</text>
</comment>
<name>A0A0N0DQV6_LEPPY</name>
<evidence type="ECO:0000256" key="9">
    <source>
        <dbReference type="ARBA" id="ARBA00023128"/>
    </source>
</evidence>
<evidence type="ECO:0000256" key="3">
    <source>
        <dbReference type="ARBA" id="ARBA00022598"/>
    </source>
</evidence>
<evidence type="ECO:0000256" key="6">
    <source>
        <dbReference type="ARBA" id="ARBA00022840"/>
    </source>
</evidence>
<evidence type="ECO:0000313" key="17">
    <source>
        <dbReference type="Proteomes" id="UP000037923"/>
    </source>
</evidence>
<dbReference type="GO" id="GO:0006397">
    <property type="term" value="P:mRNA processing"/>
    <property type="evidence" value="ECO:0007669"/>
    <property type="project" value="UniProtKB-KW"/>
</dbReference>
<organism evidence="16 17">
    <name type="scientific">Leptomonas pyrrhocoris</name>
    <name type="common">Firebug parasite</name>
    <dbReference type="NCBI Taxonomy" id="157538"/>
    <lineage>
        <taxon>Eukaryota</taxon>
        <taxon>Discoba</taxon>
        <taxon>Euglenozoa</taxon>
        <taxon>Kinetoplastea</taxon>
        <taxon>Metakinetoplastina</taxon>
        <taxon>Trypanosomatida</taxon>
        <taxon>Trypanosomatidae</taxon>
        <taxon>Leishmaniinae</taxon>
        <taxon>Leptomonas</taxon>
    </lineage>
</organism>
<comment type="function">
    <text evidence="11">Essential for RNA editing. RNA editing in kinetoplastid mitochondria inserts and deletes uridylates at multiple sites in pre-mRNAs as directed by guide RNAs.</text>
</comment>
<evidence type="ECO:0000256" key="8">
    <source>
        <dbReference type="ARBA" id="ARBA00022946"/>
    </source>
</evidence>
<dbReference type="OrthoDB" id="6142248at2759"/>
<dbReference type="VEuPathDB" id="TriTrypDB:LpyrH10_33_0520"/>
<dbReference type="SUPFAM" id="SSF56091">
    <property type="entry name" value="DNA ligase/mRNA capping enzyme, catalytic domain"/>
    <property type="match status" value="1"/>
</dbReference>
<dbReference type="RefSeq" id="XP_015652176.1">
    <property type="nucleotide sequence ID" value="XM_015809240.1"/>
</dbReference>
<dbReference type="OMA" id="AQEWVAC"/>
<keyword evidence="6" id="KW-0067">ATP-binding</keyword>
<comment type="catalytic activity">
    <reaction evidence="10">
        <text>ATP + (ribonucleotide)n-3'-hydroxyl + 5'-phospho-(ribonucleotide)m = (ribonucleotide)n+m + AMP + diphosphate.</text>
        <dbReference type="EC" id="6.5.1.3"/>
    </reaction>
</comment>
<dbReference type="GO" id="GO:0003723">
    <property type="term" value="F:RNA binding"/>
    <property type="evidence" value="ECO:0007669"/>
    <property type="project" value="UniProtKB-KW"/>
</dbReference>
<dbReference type="Gene3D" id="1.10.10.1810">
    <property type="entry name" value="RNA ligase"/>
    <property type="match status" value="1"/>
</dbReference>
<evidence type="ECO:0000256" key="5">
    <source>
        <dbReference type="ARBA" id="ARBA00022741"/>
    </source>
</evidence>
<accession>A0A0N0DQV6</accession>
<dbReference type="GeneID" id="26909927"/>
<evidence type="ECO:0000256" key="12">
    <source>
        <dbReference type="ARBA" id="ARBA00061370"/>
    </source>
</evidence>
<dbReference type="FunFam" id="3.30.470.30:FF:000019">
    <property type="entry name" value="Mitochondrial RNA ligase 1"/>
    <property type="match status" value="1"/>
</dbReference>
<dbReference type="InterPro" id="IPR041948">
    <property type="entry name" value="Rnl1/2_C_sf"/>
</dbReference>
<dbReference type="RefSeq" id="XP_015652177.1">
    <property type="nucleotide sequence ID" value="XM_015809241.1"/>
</dbReference>
<dbReference type="AlphaFoldDB" id="A0A0N0DQV6"/>
<evidence type="ECO:0000256" key="10">
    <source>
        <dbReference type="ARBA" id="ARBA00034038"/>
    </source>
</evidence>
<sequence>MRRRAFHCLLPGSRGAAAFCAAQRRLTSSSAFSSIAARLTTGAVPTHAASTATFSSPLVLRRHAGTSDAVSGSGHRHHHRRHAAAAALSSSCRHYMPLPRDQDDFSVYTEIDLPTESRIDSIRRSGLANQEWVACEKVHGSNFAVYLIDEHEVRFAKRSGIMDPNENFFGYHLLIDEFSAQIRLLCELLKQKHQISGRMGRVILHGELFGAKYKHPLVPRSSRWCTLPNGKKIPISGVEIQSEPFPQYSPELHYYAFDVKYSISGAEEDMVLLPFDEFSEVCAKVPGLLFAKPLVRGTLDECLAFDVENFMTPLPALLGLGNYPLEGNLAEGVVIRHVRRGDPKIESTAVSTIIKLRCSSFMELKHPGKQQELKATFLDTVRAGALQRVRNGKTITVLSDSMLPKVEAAANALLLNNVSEGRLSNVLSKIGREPLLSGEVTKEDVVLMLAQDALKDFLKEGDAVVLNTTLSFRKTLIRNVYFAAEELLREAWRHVMDRERAAQAEADAAVAAQAATS</sequence>
<keyword evidence="4" id="KW-0507">mRNA processing</keyword>
<keyword evidence="3" id="KW-0436">Ligase</keyword>
<dbReference type="EMBL" id="LGTL01000033">
    <property type="protein sequence ID" value="KPA73738.1"/>
    <property type="molecule type" value="Genomic_DNA"/>
</dbReference>
<keyword evidence="8" id="KW-0809">Transit peptide</keyword>
<evidence type="ECO:0000256" key="11">
    <source>
        <dbReference type="ARBA" id="ARBA00053771"/>
    </source>
</evidence>
<dbReference type="GO" id="GO:0005524">
    <property type="term" value="F:ATP binding"/>
    <property type="evidence" value="ECO:0007669"/>
    <property type="project" value="UniProtKB-KW"/>
</dbReference>